<gene>
    <name evidence="2" type="ORF">LCGC14_1870530</name>
</gene>
<reference evidence="2" key="1">
    <citation type="journal article" date="2015" name="Nature">
        <title>Complex archaea that bridge the gap between prokaryotes and eukaryotes.</title>
        <authorList>
            <person name="Spang A."/>
            <person name="Saw J.H."/>
            <person name="Jorgensen S.L."/>
            <person name="Zaremba-Niedzwiedzka K."/>
            <person name="Martijn J."/>
            <person name="Lind A.E."/>
            <person name="van Eijk R."/>
            <person name="Schleper C."/>
            <person name="Guy L."/>
            <person name="Ettema T.J."/>
        </authorList>
    </citation>
    <scope>NUCLEOTIDE SEQUENCE</scope>
</reference>
<proteinExistence type="predicted"/>
<dbReference type="Pfam" id="PF12705">
    <property type="entry name" value="PDDEXK_1"/>
    <property type="match status" value="1"/>
</dbReference>
<dbReference type="EMBL" id="LAZR01019081">
    <property type="protein sequence ID" value="KKL93854.1"/>
    <property type="molecule type" value="Genomic_DNA"/>
</dbReference>
<evidence type="ECO:0000259" key="1">
    <source>
        <dbReference type="Pfam" id="PF12705"/>
    </source>
</evidence>
<dbReference type="InterPro" id="IPR011604">
    <property type="entry name" value="PDDEXK-like_dom_sf"/>
</dbReference>
<dbReference type="AlphaFoldDB" id="A0A0F9G535"/>
<dbReference type="Gene3D" id="3.90.320.10">
    <property type="match status" value="1"/>
</dbReference>
<organism evidence="2">
    <name type="scientific">marine sediment metagenome</name>
    <dbReference type="NCBI Taxonomy" id="412755"/>
    <lineage>
        <taxon>unclassified sequences</taxon>
        <taxon>metagenomes</taxon>
        <taxon>ecological metagenomes</taxon>
    </lineage>
</organism>
<dbReference type="InterPro" id="IPR038726">
    <property type="entry name" value="PDDEXK_AddAB-type"/>
</dbReference>
<comment type="caution">
    <text evidence="2">The sequence shown here is derived from an EMBL/GenBank/DDBJ whole genome shotgun (WGS) entry which is preliminary data.</text>
</comment>
<evidence type="ECO:0000313" key="2">
    <source>
        <dbReference type="EMBL" id="KKL93854.1"/>
    </source>
</evidence>
<protein>
    <recommendedName>
        <fullName evidence="1">PD-(D/E)XK endonuclease-like domain-containing protein</fullName>
    </recommendedName>
</protein>
<accession>A0A0F9G535</accession>
<sequence>MKKFNIHLAVTRIINFNCPKKNIMELLIQYLSIPQIPETKKVFLLGNIVHKIFQLVLKYRISQIEYLYFSKYKEKKNIESIIYEVFEDVFSAFQEIYEFKFSNKDTEYSRKTLESVFNSIFSILKELAKLSSKLLEIQKNKIISYVIDDELEVRYEYPKYNVIISGKIDLITYNQKLNKVSLIELKTGMEYDDHLSQILIYGEILKSKYNDLEIQLEIWYPKLKKIEIISKNNLSGEVFKQLSNSIEKTELILKKKEFLEELRRIKSSIKCESLFCKLCDEYEKTIQQKLKNVDIQPLDSFF</sequence>
<name>A0A0F9G535_9ZZZZ</name>
<feature type="domain" description="PD-(D/E)XK endonuclease-like" evidence="1">
    <location>
        <begin position="34"/>
        <end position="270"/>
    </location>
</feature>